<comment type="caution">
    <text evidence="1">The sequence shown here is derived from an EMBL/GenBank/DDBJ whole genome shotgun (WGS) entry which is preliminary data.</text>
</comment>
<protein>
    <submittedName>
        <fullName evidence="1">Unnamed protein product</fullName>
    </submittedName>
</protein>
<accession>A0A9W6Y592</accession>
<organism evidence="1 2">
    <name type="scientific">Phytophthora fragariaefolia</name>
    <dbReference type="NCBI Taxonomy" id="1490495"/>
    <lineage>
        <taxon>Eukaryota</taxon>
        <taxon>Sar</taxon>
        <taxon>Stramenopiles</taxon>
        <taxon>Oomycota</taxon>
        <taxon>Peronosporomycetes</taxon>
        <taxon>Peronosporales</taxon>
        <taxon>Peronosporaceae</taxon>
        <taxon>Phytophthora</taxon>
    </lineage>
</organism>
<evidence type="ECO:0000313" key="1">
    <source>
        <dbReference type="EMBL" id="GMF53593.1"/>
    </source>
</evidence>
<evidence type="ECO:0000313" key="2">
    <source>
        <dbReference type="Proteomes" id="UP001165121"/>
    </source>
</evidence>
<name>A0A9W6Y592_9STRA</name>
<dbReference type="Proteomes" id="UP001165121">
    <property type="component" value="Unassembled WGS sequence"/>
</dbReference>
<proteinExistence type="predicted"/>
<gene>
    <name evidence="1" type="ORF">Pfra01_002219300</name>
</gene>
<reference evidence="1" key="1">
    <citation type="submission" date="2023-04" db="EMBL/GenBank/DDBJ databases">
        <title>Phytophthora fragariaefolia NBRC 109709.</title>
        <authorList>
            <person name="Ichikawa N."/>
            <person name="Sato H."/>
            <person name="Tonouchi N."/>
        </authorList>
    </citation>
    <scope>NUCLEOTIDE SEQUENCE</scope>
    <source>
        <strain evidence="1">NBRC 109709</strain>
    </source>
</reference>
<sequence>MSVYAANVRAHQLERSHQRVALRILRAALMLLLEHSVLRHLLCDQDAKGNDNDDDLFYCAIPSHRYLACPEVVKTGSWSPERIFMLGPSAAGMNQSQQTFGFLVKPAAFSE</sequence>
<dbReference type="OrthoDB" id="145902at2759"/>
<dbReference type="EMBL" id="BSXT01003308">
    <property type="protein sequence ID" value="GMF53593.1"/>
    <property type="molecule type" value="Genomic_DNA"/>
</dbReference>
<dbReference type="AlphaFoldDB" id="A0A9W6Y592"/>
<keyword evidence="2" id="KW-1185">Reference proteome</keyword>